<keyword evidence="3" id="KW-1185">Reference proteome</keyword>
<comment type="caution">
    <text evidence="2">The sequence shown here is derived from an EMBL/GenBank/DDBJ whole genome shotgun (WGS) entry which is preliminary data.</text>
</comment>
<reference evidence="2 3" key="1">
    <citation type="submission" date="2012-08" db="EMBL/GenBank/DDBJ databases">
        <title>The Genome Sequence of Slackia piriformis YIT 12062.</title>
        <authorList>
            <consortium name="The Broad Institute Genome Sequencing Platform"/>
            <person name="Earl A."/>
            <person name="Ward D."/>
            <person name="Feldgarden M."/>
            <person name="Gevers D."/>
            <person name="Morotomi M."/>
            <person name="Walker B."/>
            <person name="Young S.K."/>
            <person name="Zeng Q."/>
            <person name="Gargeya S."/>
            <person name="Fitzgerald M."/>
            <person name="Haas B."/>
            <person name="Abouelleil A."/>
            <person name="Alvarado L."/>
            <person name="Arachchi H.M."/>
            <person name="Berlin A.M."/>
            <person name="Chapman S.B."/>
            <person name="Goldberg J."/>
            <person name="Griggs A."/>
            <person name="Gujja S."/>
            <person name="Hansen M."/>
            <person name="Howarth C."/>
            <person name="Imamovic A."/>
            <person name="Larimer J."/>
            <person name="McCowen C."/>
            <person name="Montmayeur A."/>
            <person name="Murphy C."/>
            <person name="Neiman D."/>
            <person name="Pearson M."/>
            <person name="Priest M."/>
            <person name="Roberts A."/>
            <person name="Saif S."/>
            <person name="Shea T."/>
            <person name="Sisk P."/>
            <person name="Sykes S."/>
            <person name="Wortman J."/>
            <person name="Nusbaum C."/>
            <person name="Birren B."/>
        </authorList>
    </citation>
    <scope>NUCLEOTIDE SEQUENCE [LARGE SCALE GENOMIC DNA]</scope>
    <source>
        <strain evidence="2 3">YIT 12062</strain>
    </source>
</reference>
<gene>
    <name evidence="2" type="ORF">HMPREF9451_01225</name>
</gene>
<dbReference type="OrthoDB" id="9811177at2"/>
<dbReference type="InParanoid" id="K0YW57"/>
<evidence type="ECO:0000259" key="1">
    <source>
        <dbReference type="Pfam" id="PF01863"/>
    </source>
</evidence>
<dbReference type="CDD" id="cd07344">
    <property type="entry name" value="M48_yhfN_like"/>
    <property type="match status" value="1"/>
</dbReference>
<sequence length="191" mass="21889">MSHSTQAVLEVAGEHIRVTRRRNQRRMYIRAKAPDGRIEVSAPWRMGDAEIKRFVSAHIGWIEQQRLQLAERERLNPGAPTPEEIAEWRAVVAAFTPVLVERWAPIMGVKPGKLAYRSMVSRWGSCNVKTGRICINVQLAAHPPECLEYVVVHELCHLLEASHGPRFKALMDTFLPDWREREAKLRGGIRR</sequence>
<dbReference type="InterPro" id="IPR053136">
    <property type="entry name" value="UTP_pyrophosphatase-like"/>
</dbReference>
<dbReference type="RefSeq" id="WP_009139423.1">
    <property type="nucleotide sequence ID" value="NZ_JH815198.1"/>
</dbReference>
<dbReference type="EMBL" id="ADMD01000007">
    <property type="protein sequence ID" value="EJZ83704.1"/>
    <property type="molecule type" value="Genomic_DNA"/>
</dbReference>
<evidence type="ECO:0000313" key="2">
    <source>
        <dbReference type="EMBL" id="EJZ83704.1"/>
    </source>
</evidence>
<dbReference type="Pfam" id="PF01863">
    <property type="entry name" value="YgjP-like"/>
    <property type="match status" value="2"/>
</dbReference>
<dbReference type="PANTHER" id="PTHR30399:SF1">
    <property type="entry name" value="UTP PYROPHOSPHATASE"/>
    <property type="match status" value="1"/>
</dbReference>
<proteinExistence type="predicted"/>
<organism evidence="2 3">
    <name type="scientific">Slackia piriformis YIT 12062</name>
    <dbReference type="NCBI Taxonomy" id="742818"/>
    <lineage>
        <taxon>Bacteria</taxon>
        <taxon>Bacillati</taxon>
        <taxon>Actinomycetota</taxon>
        <taxon>Coriobacteriia</taxon>
        <taxon>Eggerthellales</taxon>
        <taxon>Eggerthellaceae</taxon>
        <taxon>Slackia</taxon>
    </lineage>
</organism>
<protein>
    <recommendedName>
        <fullName evidence="1">YgjP-like metallopeptidase domain-containing protein</fullName>
    </recommendedName>
</protein>
<feature type="domain" description="YgjP-like metallopeptidase" evidence="1">
    <location>
        <begin position="28"/>
        <end position="74"/>
    </location>
</feature>
<accession>K0YW57</accession>
<dbReference type="HOGENOM" id="CLU_065947_1_0_11"/>
<dbReference type="Proteomes" id="UP000006069">
    <property type="component" value="Unassembled WGS sequence"/>
</dbReference>
<evidence type="ECO:0000313" key="3">
    <source>
        <dbReference type="Proteomes" id="UP000006069"/>
    </source>
</evidence>
<name>K0YW57_9ACTN</name>
<dbReference type="eggNOG" id="COG1451">
    <property type="taxonomic scope" value="Bacteria"/>
</dbReference>
<dbReference type="InterPro" id="IPR002725">
    <property type="entry name" value="YgjP-like_metallopeptidase"/>
</dbReference>
<dbReference type="PATRIC" id="fig|742818.3.peg.1284"/>
<dbReference type="Gene3D" id="3.30.2010.10">
    <property type="entry name" value="Metalloproteases ('zincins'), catalytic domain"/>
    <property type="match status" value="1"/>
</dbReference>
<dbReference type="PANTHER" id="PTHR30399">
    <property type="entry name" value="UNCHARACTERIZED PROTEIN YGJP"/>
    <property type="match status" value="1"/>
</dbReference>
<dbReference type="AlphaFoldDB" id="K0YW57"/>
<feature type="domain" description="YgjP-like metallopeptidase" evidence="1">
    <location>
        <begin position="94"/>
        <end position="186"/>
    </location>
</feature>